<evidence type="ECO:0000259" key="16">
    <source>
        <dbReference type="PROSITE" id="PS50939"/>
    </source>
</evidence>
<keyword evidence="9 11" id="KW-0472">Membrane</keyword>
<evidence type="ECO:0000259" key="15">
    <source>
        <dbReference type="PROSITE" id="PS50836"/>
    </source>
</evidence>
<dbReference type="GO" id="GO:0016020">
    <property type="term" value="C:membrane"/>
    <property type="evidence" value="ECO:0007669"/>
    <property type="project" value="UniProtKB-SubCell"/>
</dbReference>
<comment type="subcellular location">
    <subcellularLocation>
        <location evidence="1">Membrane</location>
        <topology evidence="1">Multi-pass membrane protein</topology>
    </subcellularLocation>
</comment>
<sequence>MEKTWKIVLFSCLLGSFLVSSSAQTCKTQTFSNNKQYANCSDLPHLNCFLHWTYDSAAGTVDMAFRHSGTSSGRWSAWAINPSGPTMMGSQALVAYVNSSGLPHPFTTSIDSMSPSMQQSDLSFGVSDLTATFENNNEMTIFAVLSIPENLLSTSQVWQEGPVTNDQLGAHPFSGGNVQSVGSVNFITGQSGGGGSGGSRVRRRNVHGVLNTVSWGILMPVGAIIARYMKVFKSADPAWFYLHVACQSSAYIVGVAGWATGIKLGSESAGVTQNPHRNIGIVLFCLGTLQVFALLLRPKKDHKYRFYWNIYHHSVGYAVISLSIANIFEGFDILQPHKKWERIYIGILIFLGVVAVSLEAFTWYVVLKLRKTGSDKHSRSMNGASNGVNGYGATANGHGHGHGV</sequence>
<keyword evidence="8 13" id="KW-1133">Transmembrane helix</keyword>
<evidence type="ECO:0000256" key="12">
    <source>
        <dbReference type="PIRSR" id="PIRSR037471-1"/>
    </source>
</evidence>
<comment type="cofactor">
    <cofactor evidence="11">
        <name>heme b</name>
        <dbReference type="ChEBI" id="CHEBI:60344"/>
    </cofactor>
    <text evidence="11">Binds 2 heme b groups non-covalently.</text>
</comment>
<feature type="binding site" description="axial binding residue" evidence="12">
    <location>
        <position position="276"/>
    </location>
    <ligand>
        <name>heme b</name>
        <dbReference type="ChEBI" id="CHEBI:60344"/>
        <label>1</label>
    </ligand>
    <ligandPart>
        <name>Fe</name>
        <dbReference type="ChEBI" id="CHEBI:18248"/>
    </ligandPart>
</feature>
<dbReference type="OrthoDB" id="2419613at2759"/>
<protein>
    <recommendedName>
        <fullName evidence="11">Cytochrome b561 and DOMON domain-containing protein</fullName>
    </recommendedName>
</protein>
<dbReference type="EMBL" id="AWWV01007886">
    <property type="protein sequence ID" value="OMO94369.1"/>
    <property type="molecule type" value="Genomic_DNA"/>
</dbReference>
<evidence type="ECO:0000256" key="8">
    <source>
        <dbReference type="ARBA" id="ARBA00022989"/>
    </source>
</evidence>
<dbReference type="Pfam" id="PF04526">
    <property type="entry name" value="DUF568"/>
    <property type="match status" value="1"/>
</dbReference>
<dbReference type="Gene3D" id="1.20.120.1770">
    <property type="match status" value="1"/>
</dbReference>
<evidence type="ECO:0000256" key="3">
    <source>
        <dbReference type="ARBA" id="ARBA00022617"/>
    </source>
</evidence>
<feature type="transmembrane region" description="Helical" evidence="13">
    <location>
        <begin position="208"/>
        <end position="226"/>
    </location>
</feature>
<organism evidence="17 18">
    <name type="scientific">Corchorus capsularis</name>
    <name type="common">Jute</name>
    <dbReference type="NCBI Taxonomy" id="210143"/>
    <lineage>
        <taxon>Eukaryota</taxon>
        <taxon>Viridiplantae</taxon>
        <taxon>Streptophyta</taxon>
        <taxon>Embryophyta</taxon>
        <taxon>Tracheophyta</taxon>
        <taxon>Spermatophyta</taxon>
        <taxon>Magnoliopsida</taxon>
        <taxon>eudicotyledons</taxon>
        <taxon>Gunneridae</taxon>
        <taxon>Pentapetalae</taxon>
        <taxon>rosids</taxon>
        <taxon>malvids</taxon>
        <taxon>Malvales</taxon>
        <taxon>Malvaceae</taxon>
        <taxon>Grewioideae</taxon>
        <taxon>Apeibeae</taxon>
        <taxon>Corchorus</taxon>
    </lineage>
</organism>
<accession>A0A1R3JHN4</accession>
<feature type="transmembrane region" description="Helical" evidence="13">
    <location>
        <begin position="238"/>
        <end position="259"/>
    </location>
</feature>
<dbReference type="Pfam" id="PF03188">
    <property type="entry name" value="Cytochrom_B561"/>
    <property type="match status" value="1"/>
</dbReference>
<dbReference type="InterPro" id="IPR045265">
    <property type="entry name" value="AIR12_DOMON"/>
</dbReference>
<dbReference type="OMA" id="WSAWAIN"/>
<evidence type="ECO:0000256" key="11">
    <source>
        <dbReference type="PIRNR" id="PIRNR037471"/>
    </source>
</evidence>
<keyword evidence="7 11" id="KW-0249">Electron transport</keyword>
<keyword evidence="18" id="KW-1185">Reference proteome</keyword>
<dbReference type="STRING" id="210143.A0A1R3JHN4"/>
<feature type="transmembrane region" description="Helical" evidence="13">
    <location>
        <begin position="308"/>
        <end position="328"/>
    </location>
</feature>
<dbReference type="PROSITE" id="PS50939">
    <property type="entry name" value="CYTOCHROME_B561"/>
    <property type="match status" value="1"/>
</dbReference>
<dbReference type="CDD" id="cd09629">
    <property type="entry name" value="DOMON_CIL1_like"/>
    <property type="match status" value="1"/>
</dbReference>
<feature type="chain" id="PRO_5012074044" description="Cytochrome b561 and DOMON domain-containing protein" evidence="14">
    <location>
        <begin position="24"/>
        <end position="404"/>
    </location>
</feature>
<keyword evidence="5 12" id="KW-0479">Metal-binding</keyword>
<evidence type="ECO:0000256" key="9">
    <source>
        <dbReference type="ARBA" id="ARBA00023136"/>
    </source>
</evidence>
<dbReference type="AlphaFoldDB" id="A0A1R3JHN4"/>
<comment type="caution">
    <text evidence="17">The sequence shown here is derived from an EMBL/GenBank/DDBJ whole genome shotgun (WGS) entry which is preliminary data.</text>
</comment>
<dbReference type="PANTHER" id="PTHR23130:SF203">
    <property type="entry name" value="CYTOCHROME B561 AND DOMON DOMAIN-CONTAINING PROTEIN"/>
    <property type="match status" value="1"/>
</dbReference>
<evidence type="ECO:0000256" key="1">
    <source>
        <dbReference type="ARBA" id="ARBA00004141"/>
    </source>
</evidence>
<dbReference type="Proteomes" id="UP000188268">
    <property type="component" value="Unassembled WGS sequence"/>
</dbReference>
<name>A0A1R3JHN4_COCAP</name>
<dbReference type="InterPro" id="IPR006593">
    <property type="entry name" value="Cyt_b561/ferric_Rdtase_TM"/>
</dbReference>
<proteinExistence type="predicted"/>
<evidence type="ECO:0000256" key="4">
    <source>
        <dbReference type="ARBA" id="ARBA00022692"/>
    </source>
</evidence>
<keyword evidence="12" id="KW-0408">Iron</keyword>
<keyword evidence="3" id="KW-0349">Heme</keyword>
<evidence type="ECO:0000256" key="7">
    <source>
        <dbReference type="ARBA" id="ARBA00022982"/>
    </source>
</evidence>
<feature type="transmembrane region" description="Helical" evidence="13">
    <location>
        <begin position="279"/>
        <end position="296"/>
    </location>
</feature>
<comment type="function">
    <text evidence="10">May act as a catecholamine-responsive trans-membrane electron transporter.</text>
</comment>
<evidence type="ECO:0000256" key="10">
    <source>
        <dbReference type="ARBA" id="ARBA00053871"/>
    </source>
</evidence>
<dbReference type="CDD" id="cd08760">
    <property type="entry name" value="Cyt_b561_FRRS1_like"/>
    <property type="match status" value="1"/>
</dbReference>
<dbReference type="FunFam" id="1.20.120.1770:FF:000007">
    <property type="entry name" value="Cytochrome b561 and DOMON domain-containing protein"/>
    <property type="match status" value="1"/>
</dbReference>
<reference evidence="17 18" key="1">
    <citation type="submission" date="2013-09" db="EMBL/GenBank/DDBJ databases">
        <title>Corchorus capsularis genome sequencing.</title>
        <authorList>
            <person name="Alam M."/>
            <person name="Haque M.S."/>
            <person name="Islam M.S."/>
            <person name="Emdad E.M."/>
            <person name="Islam M.M."/>
            <person name="Ahmed B."/>
            <person name="Halim A."/>
            <person name="Hossen Q.M.M."/>
            <person name="Hossain M.Z."/>
            <person name="Ahmed R."/>
            <person name="Khan M.M."/>
            <person name="Islam R."/>
            <person name="Rashid M.M."/>
            <person name="Khan S.A."/>
            <person name="Rahman M.S."/>
            <person name="Alam M."/>
        </authorList>
    </citation>
    <scope>NUCLEOTIDE SEQUENCE [LARGE SCALE GENOMIC DNA]</scope>
    <source>
        <strain evidence="18">cv. CVL-1</strain>
        <tissue evidence="17">Whole seedling</tissue>
    </source>
</reference>
<dbReference type="GO" id="GO:0046872">
    <property type="term" value="F:metal ion binding"/>
    <property type="evidence" value="ECO:0007669"/>
    <property type="project" value="UniProtKB-KW"/>
</dbReference>
<feature type="binding site" description="axial binding residue" evidence="12">
    <location>
        <position position="312"/>
    </location>
    <ligand>
        <name>heme b</name>
        <dbReference type="ChEBI" id="CHEBI:60344"/>
        <label>1</label>
    </ligand>
    <ligandPart>
        <name>Fe</name>
        <dbReference type="ChEBI" id="CHEBI:18248"/>
    </ligandPart>
</feature>
<evidence type="ECO:0000256" key="14">
    <source>
        <dbReference type="SAM" id="SignalP"/>
    </source>
</evidence>
<feature type="domain" description="DOMON" evidence="15">
    <location>
        <begin position="46"/>
        <end position="161"/>
    </location>
</feature>
<feature type="domain" description="Cytochrome b561" evidence="16">
    <location>
        <begin position="170"/>
        <end position="367"/>
    </location>
</feature>
<dbReference type="PANTHER" id="PTHR23130">
    <property type="entry name" value="CYTOCHROME B561 AND DOMON DOMAIN-CONTAINING PROTEIN"/>
    <property type="match status" value="1"/>
</dbReference>
<gene>
    <name evidence="17" type="ORF">CCACVL1_06038</name>
</gene>
<feature type="signal peptide" evidence="14">
    <location>
        <begin position="1"/>
        <end position="23"/>
    </location>
</feature>
<feature type="binding site" description="axial binding residue" evidence="12">
    <location>
        <position position="207"/>
    </location>
    <ligand>
        <name>heme b</name>
        <dbReference type="ChEBI" id="CHEBI:60344"/>
        <label>1</label>
    </ligand>
    <ligandPart>
        <name>Fe</name>
        <dbReference type="ChEBI" id="CHEBI:18248"/>
    </ligandPart>
</feature>
<keyword evidence="2 11" id="KW-0813">Transport</keyword>
<dbReference type="InterPro" id="IPR017214">
    <property type="entry name" value="UCP037471"/>
</dbReference>
<feature type="binding site" description="axial binding residue" evidence="12">
    <location>
        <position position="243"/>
    </location>
    <ligand>
        <name>heme b</name>
        <dbReference type="ChEBI" id="CHEBI:60344"/>
        <label>1</label>
    </ligand>
    <ligandPart>
        <name>Fe</name>
        <dbReference type="ChEBI" id="CHEBI:18248"/>
    </ligandPart>
</feature>
<dbReference type="PROSITE" id="PS50836">
    <property type="entry name" value="DOMON"/>
    <property type="match status" value="1"/>
</dbReference>
<evidence type="ECO:0000313" key="18">
    <source>
        <dbReference type="Proteomes" id="UP000188268"/>
    </source>
</evidence>
<dbReference type="InterPro" id="IPR005018">
    <property type="entry name" value="DOMON_domain"/>
</dbReference>
<evidence type="ECO:0000313" key="17">
    <source>
        <dbReference type="EMBL" id="OMO94369.1"/>
    </source>
</evidence>
<keyword evidence="4 13" id="KW-0812">Transmembrane</keyword>
<keyword evidence="6 14" id="KW-0732">Signal</keyword>
<evidence type="ECO:0000256" key="13">
    <source>
        <dbReference type="SAM" id="Phobius"/>
    </source>
</evidence>
<dbReference type="Gramene" id="OMO94369">
    <property type="protein sequence ID" value="OMO94369"/>
    <property type="gene ID" value="CCACVL1_06038"/>
</dbReference>
<evidence type="ECO:0000256" key="6">
    <source>
        <dbReference type="ARBA" id="ARBA00022729"/>
    </source>
</evidence>
<dbReference type="PIRSF" id="PIRSF037471">
    <property type="entry name" value="UCP037471"/>
    <property type="match status" value="1"/>
</dbReference>
<evidence type="ECO:0000256" key="5">
    <source>
        <dbReference type="ARBA" id="ARBA00022723"/>
    </source>
</evidence>
<evidence type="ECO:0000256" key="2">
    <source>
        <dbReference type="ARBA" id="ARBA00022448"/>
    </source>
</evidence>
<feature type="transmembrane region" description="Helical" evidence="13">
    <location>
        <begin position="343"/>
        <end position="367"/>
    </location>
</feature>
<dbReference type="SMART" id="SM00665">
    <property type="entry name" value="B561"/>
    <property type="match status" value="1"/>
</dbReference>